<feature type="domain" description="AB hydrolase-1" evidence="3">
    <location>
        <begin position="106"/>
        <end position="278"/>
    </location>
</feature>
<keyword evidence="2" id="KW-0378">Hydrolase</keyword>
<protein>
    <recommendedName>
        <fullName evidence="7">Peptidase S33 tripeptidyl aminopeptidase-like C-terminal domain-containing protein</fullName>
    </recommendedName>
</protein>
<feature type="domain" description="Peptidase S33 tripeptidyl aminopeptidase-like C-terminal" evidence="4">
    <location>
        <begin position="453"/>
        <end position="552"/>
    </location>
</feature>
<dbReference type="SUPFAM" id="SSF53474">
    <property type="entry name" value="alpha/beta-Hydrolases"/>
    <property type="match status" value="1"/>
</dbReference>
<dbReference type="InterPro" id="IPR029058">
    <property type="entry name" value="AB_hydrolase_fold"/>
</dbReference>
<sequence length="619" mass="68170">MPDNWALVRLRVLFMLALSTFFVGAKVETLLTPSNATVKTFYWIDIKPTQDLVWHRCYEPLERECARLSVPLNHLDQSSNNSRHGAIAIIRKPARFPSSDPRYRGPILFNPGGPGGSGVVFLNTMGDLLDQALGPEFDIVSFDPRGIGLSTPKVNFYGGVNTGEREIWDRNLNKIIRGGPNEMFPDVEGDKGRGIEETWAHAIVRNKLAGENAGDWLGNVNTEQTAYDMLSIVKAFGREKLMYWGISYGSVLGSTFATLFPDKVERVVLDGVVDTENYYATLWTNNLLTTDEALNQFFTTCHAAGPSSCAFWAPSPSLISANLTRIYKDLITNPIPVRSPTSYGILDYFRVRASVFSSLYSPWANWPLLAQALKDLGGPNRDPTKMWNITGSPNFKCTSCSVSCNDKDRREAEFGEDLQDAQTAIVCSDGLDTPVDLAAAKEYFNNFSRISDWADVWANTRVNCAGWPKAKKGFQGPVKGNTSFPILFIGNTADPVTPLVNAKLMSTRFPGSTVLTQDSPGHTSTGAPSVCTHNVIKAYFLNGTLPPEGTVCSVISSPFPNSPNNSRNLESDEDVNVGRGERRALFNLGGEDGDKGEQKIQDVVTELSRAWRPFSRAFL</sequence>
<dbReference type="PANTHER" id="PTHR43248:SF25">
    <property type="entry name" value="AB HYDROLASE-1 DOMAIN-CONTAINING PROTEIN-RELATED"/>
    <property type="match status" value="1"/>
</dbReference>
<gene>
    <name evidence="5" type="ORF">P691DRAFT_727897</name>
</gene>
<dbReference type="OrthoDB" id="425534at2759"/>
<keyword evidence="6" id="KW-1185">Reference proteome</keyword>
<dbReference type="Proteomes" id="UP000807342">
    <property type="component" value="Unassembled WGS sequence"/>
</dbReference>
<dbReference type="InterPro" id="IPR051601">
    <property type="entry name" value="Serine_prot/Carboxylest_S33"/>
</dbReference>
<proteinExistence type="inferred from homology"/>
<dbReference type="GO" id="GO:0016787">
    <property type="term" value="F:hydrolase activity"/>
    <property type="evidence" value="ECO:0007669"/>
    <property type="project" value="UniProtKB-KW"/>
</dbReference>
<dbReference type="EMBL" id="MU151129">
    <property type="protein sequence ID" value="KAF9449492.1"/>
    <property type="molecule type" value="Genomic_DNA"/>
</dbReference>
<reference evidence="5" key="1">
    <citation type="submission" date="2020-11" db="EMBL/GenBank/DDBJ databases">
        <authorList>
            <consortium name="DOE Joint Genome Institute"/>
            <person name="Ahrendt S."/>
            <person name="Riley R."/>
            <person name="Andreopoulos W."/>
            <person name="Labutti K."/>
            <person name="Pangilinan J."/>
            <person name="Ruiz-Duenas F.J."/>
            <person name="Barrasa J.M."/>
            <person name="Sanchez-Garcia M."/>
            <person name="Camarero S."/>
            <person name="Miyauchi S."/>
            <person name="Serrano A."/>
            <person name="Linde D."/>
            <person name="Babiker R."/>
            <person name="Drula E."/>
            <person name="Ayuso-Fernandez I."/>
            <person name="Pacheco R."/>
            <person name="Padilla G."/>
            <person name="Ferreira P."/>
            <person name="Barriuso J."/>
            <person name="Kellner H."/>
            <person name="Castanera R."/>
            <person name="Alfaro M."/>
            <person name="Ramirez L."/>
            <person name="Pisabarro A.G."/>
            <person name="Kuo A."/>
            <person name="Tritt A."/>
            <person name="Lipzen A."/>
            <person name="He G."/>
            <person name="Yan M."/>
            <person name="Ng V."/>
            <person name="Cullen D."/>
            <person name="Martin F."/>
            <person name="Rosso M.-N."/>
            <person name="Henrissat B."/>
            <person name="Hibbett D."/>
            <person name="Martinez A.T."/>
            <person name="Grigoriev I.V."/>
        </authorList>
    </citation>
    <scope>NUCLEOTIDE SEQUENCE</scope>
    <source>
        <strain evidence="5">MF-IS2</strain>
    </source>
</reference>
<dbReference type="InterPro" id="IPR000073">
    <property type="entry name" value="AB_hydrolase_1"/>
</dbReference>
<evidence type="ECO:0000259" key="3">
    <source>
        <dbReference type="Pfam" id="PF00561"/>
    </source>
</evidence>
<organism evidence="5 6">
    <name type="scientific">Macrolepiota fuliginosa MF-IS2</name>
    <dbReference type="NCBI Taxonomy" id="1400762"/>
    <lineage>
        <taxon>Eukaryota</taxon>
        <taxon>Fungi</taxon>
        <taxon>Dikarya</taxon>
        <taxon>Basidiomycota</taxon>
        <taxon>Agaricomycotina</taxon>
        <taxon>Agaricomycetes</taxon>
        <taxon>Agaricomycetidae</taxon>
        <taxon>Agaricales</taxon>
        <taxon>Agaricineae</taxon>
        <taxon>Agaricaceae</taxon>
        <taxon>Macrolepiota</taxon>
    </lineage>
</organism>
<dbReference type="Pfam" id="PF08386">
    <property type="entry name" value="Abhydrolase_4"/>
    <property type="match status" value="1"/>
</dbReference>
<dbReference type="Gene3D" id="3.40.50.1820">
    <property type="entry name" value="alpha/beta hydrolase"/>
    <property type="match status" value="1"/>
</dbReference>
<evidence type="ECO:0000256" key="2">
    <source>
        <dbReference type="ARBA" id="ARBA00022801"/>
    </source>
</evidence>
<accession>A0A9P5XDN5</accession>
<comment type="caution">
    <text evidence="5">The sequence shown here is derived from an EMBL/GenBank/DDBJ whole genome shotgun (WGS) entry which is preliminary data.</text>
</comment>
<dbReference type="PANTHER" id="PTHR43248">
    <property type="entry name" value="2-SUCCINYL-6-HYDROXY-2,4-CYCLOHEXADIENE-1-CARBOXYLATE SYNTHASE"/>
    <property type="match status" value="1"/>
</dbReference>
<evidence type="ECO:0000313" key="6">
    <source>
        <dbReference type="Proteomes" id="UP000807342"/>
    </source>
</evidence>
<dbReference type="InterPro" id="IPR013595">
    <property type="entry name" value="Pept_S33_TAP-like_C"/>
</dbReference>
<evidence type="ECO:0008006" key="7">
    <source>
        <dbReference type="Google" id="ProtNLM"/>
    </source>
</evidence>
<evidence type="ECO:0000256" key="1">
    <source>
        <dbReference type="ARBA" id="ARBA00010088"/>
    </source>
</evidence>
<dbReference type="Pfam" id="PF00561">
    <property type="entry name" value="Abhydrolase_1"/>
    <property type="match status" value="1"/>
</dbReference>
<name>A0A9P5XDN5_9AGAR</name>
<dbReference type="AlphaFoldDB" id="A0A9P5XDN5"/>
<evidence type="ECO:0000313" key="5">
    <source>
        <dbReference type="EMBL" id="KAF9449492.1"/>
    </source>
</evidence>
<evidence type="ECO:0000259" key="4">
    <source>
        <dbReference type="Pfam" id="PF08386"/>
    </source>
</evidence>
<comment type="similarity">
    <text evidence="1">Belongs to the peptidase S33 family.</text>
</comment>